<dbReference type="Pfam" id="PF02466">
    <property type="entry name" value="Tim17"/>
    <property type="match status" value="1"/>
</dbReference>
<protein>
    <recommendedName>
        <fullName evidence="13">Mitochondrial import inner membrane translocase subunit TIM17</fullName>
    </recommendedName>
</protein>
<sequence length="239" mass="25223">MDTAWCFYCGNHISHSESDLYCSDNCKLLDSQKNVTKNLFMPLDHSTLLKPSLFLSKLSTHSSPRRFSGINDSAVYMPLSPNVSPSSDTSRDPCPWVILNDAGGAFCMGAIGGGLWNFIKGSRNSPQGERLRGAVIAMRTRGPVLGGNFGIWGGMFSTFDCAMKGIRQKEDPWNAIAAGAITGGLLASRGGWKTASVSAVFGGVLLALIEGVGIGISRLTAGQQPQIGPPPSPSPSLSS</sequence>
<evidence type="ECO:0008006" key="13">
    <source>
        <dbReference type="Google" id="ProtNLM"/>
    </source>
</evidence>
<evidence type="ECO:0000256" key="2">
    <source>
        <dbReference type="ARBA" id="ARBA00008444"/>
    </source>
</evidence>
<keyword evidence="8" id="KW-0811">Translocation</keyword>
<dbReference type="GO" id="GO:0030150">
    <property type="term" value="P:protein import into mitochondrial matrix"/>
    <property type="evidence" value="ECO:0007669"/>
    <property type="project" value="TreeGrafter"/>
</dbReference>
<dbReference type="EMBL" id="MBFT01000818">
    <property type="protein sequence ID" value="PVU86972.1"/>
    <property type="molecule type" value="Genomic_DNA"/>
</dbReference>
<organism evidence="11 12">
    <name type="scientific">Furculomyces boomerangus</name>
    <dbReference type="NCBI Taxonomy" id="61424"/>
    <lineage>
        <taxon>Eukaryota</taxon>
        <taxon>Fungi</taxon>
        <taxon>Fungi incertae sedis</taxon>
        <taxon>Zoopagomycota</taxon>
        <taxon>Kickxellomycotina</taxon>
        <taxon>Harpellomycetes</taxon>
        <taxon>Harpellales</taxon>
        <taxon>Harpellaceae</taxon>
        <taxon>Furculomyces</taxon>
    </lineage>
</organism>
<dbReference type="GO" id="GO:0005744">
    <property type="term" value="C:TIM23 mitochondrial import inner membrane translocase complex"/>
    <property type="evidence" value="ECO:0007669"/>
    <property type="project" value="TreeGrafter"/>
</dbReference>
<dbReference type="Pfam" id="PF12855">
    <property type="entry name" value="Ecl1"/>
    <property type="match status" value="1"/>
</dbReference>
<comment type="subcellular location">
    <subcellularLocation>
        <location evidence="1">Mitochondrion inner membrane</location>
        <topology evidence="1">Multi-pass membrane protein</topology>
    </subcellularLocation>
</comment>
<evidence type="ECO:0000313" key="12">
    <source>
        <dbReference type="Proteomes" id="UP000245699"/>
    </source>
</evidence>
<reference evidence="11 12" key="1">
    <citation type="journal article" date="2018" name="MBio">
        <title>Comparative Genomics Reveals the Core Gene Toolbox for the Fungus-Insect Symbiosis.</title>
        <authorList>
            <person name="Wang Y."/>
            <person name="Stata M."/>
            <person name="Wang W."/>
            <person name="Stajich J.E."/>
            <person name="White M.M."/>
            <person name="Moncalvo J.M."/>
        </authorList>
    </citation>
    <scope>NUCLEOTIDE SEQUENCE [LARGE SCALE GENOMIC DNA]</scope>
    <source>
        <strain evidence="11 12">AUS-77-4</strain>
    </source>
</reference>
<accession>A0A2T9Y3P5</accession>
<gene>
    <name evidence="11" type="ORF">BB559_006292</name>
</gene>
<dbReference type="STRING" id="61424.A0A2T9Y3P5"/>
<dbReference type="PANTHER" id="PTHR10485:SF0">
    <property type="entry name" value="AT05822P-RELATED"/>
    <property type="match status" value="1"/>
</dbReference>
<dbReference type="OrthoDB" id="2261329at2759"/>
<keyword evidence="12" id="KW-1185">Reference proteome</keyword>
<evidence type="ECO:0000256" key="4">
    <source>
        <dbReference type="ARBA" id="ARBA00022692"/>
    </source>
</evidence>
<evidence type="ECO:0000256" key="5">
    <source>
        <dbReference type="ARBA" id="ARBA00022792"/>
    </source>
</evidence>
<name>A0A2T9Y3P5_9FUNG</name>
<evidence type="ECO:0000256" key="8">
    <source>
        <dbReference type="ARBA" id="ARBA00023010"/>
    </source>
</evidence>
<dbReference type="AlphaFoldDB" id="A0A2T9Y3P5"/>
<comment type="caution">
    <text evidence="11">The sequence shown here is derived from an EMBL/GenBank/DDBJ whole genome shotgun (WGS) entry which is preliminary data.</text>
</comment>
<evidence type="ECO:0000256" key="10">
    <source>
        <dbReference type="ARBA" id="ARBA00023136"/>
    </source>
</evidence>
<evidence type="ECO:0000256" key="9">
    <source>
        <dbReference type="ARBA" id="ARBA00023128"/>
    </source>
</evidence>
<proteinExistence type="inferred from homology"/>
<keyword evidence="5" id="KW-0999">Mitochondrion inner membrane</keyword>
<keyword evidence="3" id="KW-0813">Transport</keyword>
<evidence type="ECO:0000256" key="6">
    <source>
        <dbReference type="ARBA" id="ARBA00022927"/>
    </source>
</evidence>
<keyword evidence="10" id="KW-0472">Membrane</keyword>
<keyword evidence="7" id="KW-1133">Transmembrane helix</keyword>
<keyword evidence="9" id="KW-0496">Mitochondrion</keyword>
<evidence type="ECO:0000313" key="11">
    <source>
        <dbReference type="EMBL" id="PVU86972.1"/>
    </source>
</evidence>
<evidence type="ECO:0000256" key="1">
    <source>
        <dbReference type="ARBA" id="ARBA00004448"/>
    </source>
</evidence>
<dbReference type="PANTHER" id="PTHR10485">
    <property type="entry name" value="MITOCHONDRIAL IMPORT INNER MEMBRANE TRANSLOCASE SUBUNIT TIM-17"/>
    <property type="match status" value="1"/>
</dbReference>
<keyword evidence="4" id="KW-0812">Transmembrane</keyword>
<dbReference type="Proteomes" id="UP000245699">
    <property type="component" value="Unassembled WGS sequence"/>
</dbReference>
<evidence type="ECO:0000256" key="7">
    <source>
        <dbReference type="ARBA" id="ARBA00022989"/>
    </source>
</evidence>
<evidence type="ECO:0000256" key="3">
    <source>
        <dbReference type="ARBA" id="ARBA00022448"/>
    </source>
</evidence>
<dbReference type="InterPro" id="IPR024368">
    <property type="entry name" value="Ecl1/2/3"/>
</dbReference>
<comment type="similarity">
    <text evidence="2">Belongs to the Tim17/Tim22/Tim23 family.</text>
</comment>
<dbReference type="GO" id="GO:0008320">
    <property type="term" value="F:protein transmembrane transporter activity"/>
    <property type="evidence" value="ECO:0007669"/>
    <property type="project" value="TreeGrafter"/>
</dbReference>
<keyword evidence="6" id="KW-0653">Protein transport</keyword>